<evidence type="ECO:0000256" key="3">
    <source>
        <dbReference type="ARBA" id="ARBA00022692"/>
    </source>
</evidence>
<feature type="transmembrane region" description="Helical" evidence="7">
    <location>
        <begin position="115"/>
        <end position="135"/>
    </location>
</feature>
<keyword evidence="6" id="KW-0479">Metal-binding</keyword>
<name>A0A210Q5L1_MIZYE</name>
<evidence type="ECO:0000256" key="1">
    <source>
        <dbReference type="ARBA" id="ARBA00004141"/>
    </source>
</evidence>
<feature type="binding site" evidence="6">
    <location>
        <position position="132"/>
    </location>
    <ligand>
        <name>Zn(2+)</name>
        <dbReference type="ChEBI" id="CHEBI:29105"/>
    </ligand>
</feature>
<reference evidence="8 9" key="1">
    <citation type="journal article" date="2017" name="Nat. Ecol. Evol.">
        <title>Scallop genome provides insights into evolution of bilaterian karyotype and development.</title>
        <authorList>
            <person name="Wang S."/>
            <person name="Zhang J."/>
            <person name="Jiao W."/>
            <person name="Li J."/>
            <person name="Xun X."/>
            <person name="Sun Y."/>
            <person name="Guo X."/>
            <person name="Huan P."/>
            <person name="Dong B."/>
            <person name="Zhang L."/>
            <person name="Hu X."/>
            <person name="Sun X."/>
            <person name="Wang J."/>
            <person name="Zhao C."/>
            <person name="Wang Y."/>
            <person name="Wang D."/>
            <person name="Huang X."/>
            <person name="Wang R."/>
            <person name="Lv J."/>
            <person name="Li Y."/>
            <person name="Zhang Z."/>
            <person name="Liu B."/>
            <person name="Lu W."/>
            <person name="Hui Y."/>
            <person name="Liang J."/>
            <person name="Zhou Z."/>
            <person name="Hou R."/>
            <person name="Li X."/>
            <person name="Liu Y."/>
            <person name="Li H."/>
            <person name="Ning X."/>
            <person name="Lin Y."/>
            <person name="Zhao L."/>
            <person name="Xing Q."/>
            <person name="Dou J."/>
            <person name="Li Y."/>
            <person name="Mao J."/>
            <person name="Guo H."/>
            <person name="Dou H."/>
            <person name="Li T."/>
            <person name="Mu C."/>
            <person name="Jiang W."/>
            <person name="Fu Q."/>
            <person name="Fu X."/>
            <person name="Miao Y."/>
            <person name="Liu J."/>
            <person name="Yu Q."/>
            <person name="Li R."/>
            <person name="Liao H."/>
            <person name="Li X."/>
            <person name="Kong Y."/>
            <person name="Jiang Z."/>
            <person name="Chourrout D."/>
            <person name="Li R."/>
            <person name="Bao Z."/>
        </authorList>
    </citation>
    <scope>NUCLEOTIDE SEQUENCE [LARGE SCALE GENOMIC DNA]</scope>
    <source>
        <strain evidence="8 9">PY_sf001</strain>
    </source>
</reference>
<keyword evidence="6" id="KW-0862">Zinc</keyword>
<feature type="transmembrane region" description="Helical" evidence="7">
    <location>
        <begin position="320"/>
        <end position="341"/>
    </location>
</feature>
<dbReference type="PANTHER" id="PTHR20855:SF92">
    <property type="entry name" value="PROGESTIN AND ADIPOQ RECEPTOR FAMILY MEMBER 3-LIKE"/>
    <property type="match status" value="1"/>
</dbReference>
<evidence type="ECO:0000256" key="4">
    <source>
        <dbReference type="ARBA" id="ARBA00022989"/>
    </source>
</evidence>
<accession>A0A210Q5L1</accession>
<evidence type="ECO:0000256" key="6">
    <source>
        <dbReference type="PIRSR" id="PIRSR604254-1"/>
    </source>
</evidence>
<feature type="transmembrane region" description="Helical" evidence="7">
    <location>
        <begin position="248"/>
        <end position="267"/>
    </location>
</feature>
<dbReference type="EMBL" id="NEDP02004937">
    <property type="protein sequence ID" value="OWF44005.1"/>
    <property type="molecule type" value="Genomic_DNA"/>
</dbReference>
<evidence type="ECO:0000256" key="7">
    <source>
        <dbReference type="SAM" id="Phobius"/>
    </source>
</evidence>
<organism evidence="8 9">
    <name type="scientific">Mizuhopecten yessoensis</name>
    <name type="common">Japanese scallop</name>
    <name type="synonym">Patinopecten yessoensis</name>
    <dbReference type="NCBI Taxonomy" id="6573"/>
    <lineage>
        <taxon>Eukaryota</taxon>
        <taxon>Metazoa</taxon>
        <taxon>Spiralia</taxon>
        <taxon>Lophotrochozoa</taxon>
        <taxon>Mollusca</taxon>
        <taxon>Bivalvia</taxon>
        <taxon>Autobranchia</taxon>
        <taxon>Pteriomorphia</taxon>
        <taxon>Pectinida</taxon>
        <taxon>Pectinoidea</taxon>
        <taxon>Pectinidae</taxon>
        <taxon>Mizuhopecten</taxon>
    </lineage>
</organism>
<comment type="caution">
    <text evidence="8">The sequence shown here is derived from an EMBL/GenBank/DDBJ whole genome shotgun (WGS) entry which is preliminary data.</text>
</comment>
<feature type="transmembrane region" description="Helical" evidence="7">
    <location>
        <begin position="180"/>
        <end position="203"/>
    </location>
</feature>
<dbReference type="GO" id="GO:0046872">
    <property type="term" value="F:metal ion binding"/>
    <property type="evidence" value="ECO:0007669"/>
    <property type="project" value="UniProtKB-KW"/>
</dbReference>
<comment type="subcellular location">
    <subcellularLocation>
        <location evidence="1">Membrane</location>
        <topology evidence="1">Multi-pass membrane protein</topology>
    </subcellularLocation>
</comment>
<protein>
    <submittedName>
        <fullName evidence="8">Membrane progestin receptor alpha-B</fullName>
    </submittedName>
</protein>
<sequence length="355" mass="41189">MLHIAVCTMATVKDTANHVNNFSDYIRTSFSEFLKLQPTLHRDDVDRVLHEPAIVKYYRPTNQPWRYYLISLFQIHNETGNVWTHLIGFIIMWCILGVLSAEYDVWTERHSWPMLVFGLCCVISTMTSTCVHLLHSRSVYHHYSLFMIDYIGATLYSFGSGIQAFYACSDKEMYEYLGRMYLPTLTFVTWLNFVVLCLSKLMFGHNPCDVRRKLMMISMMTVQATIVTLPFGPRYYRCYFSDTCSFSSLNHLTISWIFFVSSAFFFGSHLPEKLFPGKCDIFGQGHQIFHVISVVNQMWQFHSMRLDLSTGASDHTEPDFLVIMAALSVLVLVDTICYVFLKRRIPSVAKEEKQS</sequence>
<dbReference type="GO" id="GO:0038023">
    <property type="term" value="F:signaling receptor activity"/>
    <property type="evidence" value="ECO:0007669"/>
    <property type="project" value="TreeGrafter"/>
</dbReference>
<dbReference type="OrthoDB" id="535992at2759"/>
<feature type="transmembrane region" description="Helical" evidence="7">
    <location>
        <begin position="147"/>
        <end position="168"/>
    </location>
</feature>
<keyword evidence="9" id="KW-1185">Reference proteome</keyword>
<dbReference type="InterPro" id="IPR004254">
    <property type="entry name" value="AdipoR/HlyIII-related"/>
</dbReference>
<evidence type="ECO:0000313" key="9">
    <source>
        <dbReference type="Proteomes" id="UP000242188"/>
    </source>
</evidence>
<evidence type="ECO:0000313" key="8">
    <source>
        <dbReference type="EMBL" id="OWF44005.1"/>
    </source>
</evidence>
<keyword evidence="5 7" id="KW-0472">Membrane</keyword>
<dbReference type="GO" id="GO:0016020">
    <property type="term" value="C:membrane"/>
    <property type="evidence" value="ECO:0007669"/>
    <property type="project" value="UniProtKB-SubCell"/>
</dbReference>
<dbReference type="Proteomes" id="UP000242188">
    <property type="component" value="Unassembled WGS sequence"/>
</dbReference>
<dbReference type="PANTHER" id="PTHR20855">
    <property type="entry name" value="ADIPOR/PROGESTIN RECEPTOR-RELATED"/>
    <property type="match status" value="1"/>
</dbReference>
<keyword evidence="4 7" id="KW-1133">Transmembrane helix</keyword>
<keyword evidence="3 7" id="KW-0812">Transmembrane</keyword>
<evidence type="ECO:0000256" key="5">
    <source>
        <dbReference type="ARBA" id="ARBA00023136"/>
    </source>
</evidence>
<comment type="similarity">
    <text evidence="2">Belongs to the ADIPOR family.</text>
</comment>
<feature type="binding site" evidence="6">
    <location>
        <position position="286"/>
    </location>
    <ligand>
        <name>Zn(2+)</name>
        <dbReference type="ChEBI" id="CHEBI:29105"/>
    </ligand>
</feature>
<keyword evidence="8" id="KW-0675">Receptor</keyword>
<evidence type="ECO:0000256" key="2">
    <source>
        <dbReference type="ARBA" id="ARBA00007018"/>
    </source>
</evidence>
<proteinExistence type="inferred from homology"/>
<dbReference type="Pfam" id="PF03006">
    <property type="entry name" value="HlyIII"/>
    <property type="match status" value="1"/>
</dbReference>
<dbReference type="AlphaFoldDB" id="A0A210Q5L1"/>
<feature type="binding site" evidence="6">
    <location>
        <position position="290"/>
    </location>
    <ligand>
        <name>Zn(2+)</name>
        <dbReference type="ChEBI" id="CHEBI:29105"/>
    </ligand>
</feature>
<gene>
    <name evidence="8" type="ORF">KP79_PYT01775</name>
</gene>
<feature type="transmembrane region" description="Helical" evidence="7">
    <location>
        <begin position="82"/>
        <end position="103"/>
    </location>
</feature>